<dbReference type="InterPro" id="IPR001034">
    <property type="entry name" value="DeoR_HTH"/>
</dbReference>
<comment type="caution">
    <text evidence="5">The sequence shown here is derived from an EMBL/GenBank/DDBJ whole genome shotgun (WGS) entry which is preliminary data.</text>
</comment>
<dbReference type="PROSITE" id="PS52050">
    <property type="entry name" value="WYL"/>
    <property type="match status" value="1"/>
</dbReference>
<dbReference type="PROSITE" id="PS00894">
    <property type="entry name" value="HTH_DEOR_1"/>
    <property type="match status" value="1"/>
</dbReference>
<dbReference type="InterPro" id="IPR051534">
    <property type="entry name" value="CBASS_pafABC_assoc_protein"/>
</dbReference>
<feature type="domain" description="HTH deoR-type" evidence="4">
    <location>
        <begin position="4"/>
        <end position="59"/>
    </location>
</feature>
<dbReference type="Gene3D" id="1.10.10.10">
    <property type="entry name" value="Winged helix-like DNA-binding domain superfamily/Winged helix DNA-binding domain"/>
    <property type="match status" value="1"/>
</dbReference>
<keyword evidence="6" id="KW-1185">Reference proteome</keyword>
<dbReference type="Pfam" id="PF13280">
    <property type="entry name" value="WYL"/>
    <property type="match status" value="1"/>
</dbReference>
<dbReference type="InterPro" id="IPR013196">
    <property type="entry name" value="HTH_11"/>
</dbReference>
<dbReference type="InterPro" id="IPR026881">
    <property type="entry name" value="WYL_dom"/>
</dbReference>
<dbReference type="EMBL" id="JBHTIM010000001">
    <property type="protein sequence ID" value="MFD0782236.1"/>
    <property type="molecule type" value="Genomic_DNA"/>
</dbReference>
<keyword evidence="3" id="KW-0804">Transcription</keyword>
<evidence type="ECO:0000259" key="4">
    <source>
        <dbReference type="PROSITE" id="PS51000"/>
    </source>
</evidence>
<dbReference type="SUPFAM" id="SSF46785">
    <property type="entry name" value="Winged helix' DNA-binding domain"/>
    <property type="match status" value="1"/>
</dbReference>
<name>A0ABW2ZVA3_9MICO</name>
<evidence type="ECO:0000256" key="2">
    <source>
        <dbReference type="ARBA" id="ARBA00023125"/>
    </source>
</evidence>
<keyword evidence="1" id="KW-0805">Transcription regulation</keyword>
<dbReference type="InterPro" id="IPR036390">
    <property type="entry name" value="WH_DNA-bd_sf"/>
</dbReference>
<gene>
    <name evidence="5" type="ORF">ACFQZV_13110</name>
</gene>
<evidence type="ECO:0000313" key="6">
    <source>
        <dbReference type="Proteomes" id="UP001597042"/>
    </source>
</evidence>
<evidence type="ECO:0000313" key="5">
    <source>
        <dbReference type="EMBL" id="MFD0782236.1"/>
    </source>
</evidence>
<accession>A0ABW2ZVA3</accession>
<dbReference type="Proteomes" id="UP001597042">
    <property type="component" value="Unassembled WGS sequence"/>
</dbReference>
<dbReference type="InterPro" id="IPR018356">
    <property type="entry name" value="Tscrpt_reg_HTH_DeoR_CS"/>
</dbReference>
<dbReference type="PANTHER" id="PTHR34580:SF3">
    <property type="entry name" value="PROTEIN PAFB"/>
    <property type="match status" value="1"/>
</dbReference>
<dbReference type="PANTHER" id="PTHR34580">
    <property type="match status" value="1"/>
</dbReference>
<dbReference type="RefSeq" id="WP_378752422.1">
    <property type="nucleotide sequence ID" value="NZ_JBHSSV010000009.1"/>
</dbReference>
<keyword evidence="2" id="KW-0238">DNA-binding</keyword>
<reference evidence="6" key="1">
    <citation type="journal article" date="2019" name="Int. J. Syst. Evol. Microbiol.">
        <title>The Global Catalogue of Microorganisms (GCM) 10K type strain sequencing project: providing services to taxonomists for standard genome sequencing and annotation.</title>
        <authorList>
            <consortium name="The Broad Institute Genomics Platform"/>
            <consortium name="The Broad Institute Genome Sequencing Center for Infectious Disease"/>
            <person name="Wu L."/>
            <person name="Ma J."/>
        </authorList>
    </citation>
    <scope>NUCLEOTIDE SEQUENCE [LARGE SCALE GENOMIC DNA]</scope>
    <source>
        <strain evidence="6">CCUG 50754</strain>
    </source>
</reference>
<evidence type="ECO:0000256" key="1">
    <source>
        <dbReference type="ARBA" id="ARBA00023015"/>
    </source>
</evidence>
<dbReference type="InterPro" id="IPR036388">
    <property type="entry name" value="WH-like_DNA-bd_sf"/>
</dbReference>
<organism evidence="5 6">
    <name type="scientific">Microbacterium koreense</name>
    <dbReference type="NCBI Taxonomy" id="323761"/>
    <lineage>
        <taxon>Bacteria</taxon>
        <taxon>Bacillati</taxon>
        <taxon>Actinomycetota</taxon>
        <taxon>Actinomycetes</taxon>
        <taxon>Micrococcales</taxon>
        <taxon>Microbacteriaceae</taxon>
        <taxon>Microbacterium</taxon>
    </lineage>
</organism>
<dbReference type="Pfam" id="PF08279">
    <property type="entry name" value="HTH_11"/>
    <property type="match status" value="1"/>
</dbReference>
<evidence type="ECO:0000256" key="3">
    <source>
        <dbReference type="ARBA" id="ARBA00023163"/>
    </source>
</evidence>
<protein>
    <submittedName>
        <fullName evidence="5">Helix-turn-helix transcriptional regulator</fullName>
    </submittedName>
</protein>
<sequence length="325" mass="36145">MSDTTTRALTLLNLLQTHRHWGGAELAQRLGVTERTIRRDVERLRDLGYRIESSAGITGGYRLEAGRAVPPLLLTDDEAVAMAIGLRIAASQRLVAGAETTITALAKLEQVLPAALRRRVVALADSVQPTGPDTGEPVSTDVLGDLALACRDHERVRFSYTSATGQVTKRRVEPHALAPADRHWYLLCRDLDKDDWRTFRVDRLTDVQHTRVLFEPHPLTSDEIDEFIHVARSWVRQPVEADAVIDMPLDEMRAAFGQWSQGATAEGAARTRWPVGGADFRETMYGLSWIPEGVTYTTDLAEPARSALRECLDRMLRALDDRSAS</sequence>
<dbReference type="PROSITE" id="PS51000">
    <property type="entry name" value="HTH_DEOR_2"/>
    <property type="match status" value="1"/>
</dbReference>
<proteinExistence type="predicted"/>